<gene>
    <name evidence="5" type="ordered locus">ACP_3537</name>
</gene>
<evidence type="ECO:0000259" key="4">
    <source>
        <dbReference type="SMART" id="SM00387"/>
    </source>
</evidence>
<dbReference type="InterPro" id="IPR011712">
    <property type="entry name" value="Sig_transdc_His_kin_sub3_dim/P"/>
</dbReference>
<dbReference type="InterPro" id="IPR003594">
    <property type="entry name" value="HATPase_dom"/>
</dbReference>
<keyword evidence="2 5" id="KW-0418">Kinase</keyword>
<evidence type="ECO:0000256" key="1">
    <source>
        <dbReference type="ARBA" id="ARBA00022679"/>
    </source>
</evidence>
<dbReference type="eggNOG" id="COG4585">
    <property type="taxonomic scope" value="Bacteria"/>
</dbReference>
<dbReference type="InParanoid" id="C1F7H0"/>
<dbReference type="GO" id="GO:0000155">
    <property type="term" value="F:phosphorelay sensor kinase activity"/>
    <property type="evidence" value="ECO:0007669"/>
    <property type="project" value="InterPro"/>
</dbReference>
<evidence type="ECO:0000313" key="5">
    <source>
        <dbReference type="EMBL" id="ACO33623.1"/>
    </source>
</evidence>
<dbReference type="HOGENOM" id="CLU_387163_0_0_0"/>
<keyword evidence="1" id="KW-0808">Transferase</keyword>
<sequence>MKLRRRALLQIFAGLLVLSVGAVWLVVAWMHNPRRGLPCSIKLQSWNLNNWQSFGGTWIVKNGVIRNDSDERGAKIVTGSPYWRNYSVEADIQLLGSEGDAGLIIRSSDEQTGVDAYKGYYAGLRGRESQMNTDESLILGKADYQYTEMQYVRLPSGVAPFRWYHLKVLVYGCHIVASVTSALHPDRTYTASAFDAGCYKKGRIGLRSYASGGVWKNIRISPATEADMKRMLAVRAPFSLPHAGRESLRPLMTAAPPAPDLTSVSQLRLMTPGSMRTATVRGVVIATMPQLYVEDATGGAAVHAANHVPLKIGDEVQVSGVVSPGAFSPTLRDASVRVLWASTPNPPVFVTSSQAATGSFAANFIELSGVLEAKSLGRDHSLILRLRNGQQAFQALLYGEQAASLYENLKSGSLLAVRGVCVVTPDYTHNLTPFALLLRSGGDLVILAGPPWWSPRHLIELTAVVFLLLLLIQYVHSRMEQWRLRAVLDERGRLAHEMHDTLAQSFAGIGFQLEALRDELPDQGAARTHLNIARDLVRYSHEEARRNIASLRPENLAALGLVEALKRFAESKLSGGNIQVIATGNEAAVALPPALADTLLRIGQEAIANSIRHAHPSVIAIRLDLVGKTVTLSIHDDGAGFDSSAGGTGFGLDGMRKRAEMISAQLTIESALTRGTTITVQASLPPTLTWKTIHLHAWNYLKKLALHGTPHAS</sequence>
<name>C1F7H0_ACIC5</name>
<proteinExistence type="predicted"/>
<dbReference type="Pfam" id="PF02518">
    <property type="entry name" value="HATPase_c"/>
    <property type="match status" value="1"/>
</dbReference>
<evidence type="ECO:0000256" key="2">
    <source>
        <dbReference type="ARBA" id="ARBA00022777"/>
    </source>
</evidence>
<dbReference type="GO" id="GO:0016020">
    <property type="term" value="C:membrane"/>
    <property type="evidence" value="ECO:0007669"/>
    <property type="project" value="InterPro"/>
</dbReference>
<dbReference type="Pfam" id="PF07730">
    <property type="entry name" value="HisKA_3"/>
    <property type="match status" value="1"/>
</dbReference>
<dbReference type="GO" id="GO:0046983">
    <property type="term" value="F:protein dimerization activity"/>
    <property type="evidence" value="ECO:0007669"/>
    <property type="project" value="InterPro"/>
</dbReference>
<protein>
    <submittedName>
        <fullName evidence="5">Two-component sensor histidine kinase</fullName>
    </submittedName>
</protein>
<dbReference type="STRING" id="240015.ACP_3537"/>
<dbReference type="GO" id="GO:0016787">
    <property type="term" value="F:hydrolase activity"/>
    <property type="evidence" value="ECO:0007669"/>
    <property type="project" value="InterPro"/>
</dbReference>
<dbReference type="InterPro" id="IPR036890">
    <property type="entry name" value="HATPase_C_sf"/>
</dbReference>
<feature type="domain" description="Histidine kinase/HSP90-like ATPase" evidence="4">
    <location>
        <begin position="594"/>
        <end position="686"/>
    </location>
</feature>
<dbReference type="InterPro" id="IPR010496">
    <property type="entry name" value="AL/BT2_dom"/>
</dbReference>
<dbReference type="SUPFAM" id="SSF55874">
    <property type="entry name" value="ATPase domain of HSP90 chaperone/DNA topoisomerase II/histidine kinase"/>
    <property type="match status" value="1"/>
</dbReference>
<dbReference type="InterPro" id="IPR050482">
    <property type="entry name" value="Sensor_HK_TwoCompSys"/>
</dbReference>
<evidence type="ECO:0000256" key="3">
    <source>
        <dbReference type="ARBA" id="ARBA00023012"/>
    </source>
</evidence>
<dbReference type="Pfam" id="PF06439">
    <property type="entry name" value="3keto-disac_hyd"/>
    <property type="match status" value="1"/>
</dbReference>
<accession>C1F7H0</accession>
<dbReference type="EMBL" id="CP001472">
    <property type="protein sequence ID" value="ACO33623.1"/>
    <property type="molecule type" value="Genomic_DNA"/>
</dbReference>
<dbReference type="Proteomes" id="UP000002207">
    <property type="component" value="Chromosome"/>
</dbReference>
<dbReference type="Gene3D" id="2.60.120.560">
    <property type="entry name" value="Exo-inulinase, domain 1"/>
    <property type="match status" value="1"/>
</dbReference>
<organism evidence="5 6">
    <name type="scientific">Acidobacterium capsulatum (strain ATCC 51196 / DSM 11244 / BCRC 80197 / JCM 7670 / NBRC 15755 / NCIMB 13165 / 161)</name>
    <dbReference type="NCBI Taxonomy" id="240015"/>
    <lineage>
        <taxon>Bacteria</taxon>
        <taxon>Pseudomonadati</taxon>
        <taxon>Acidobacteriota</taxon>
        <taxon>Terriglobia</taxon>
        <taxon>Terriglobales</taxon>
        <taxon>Acidobacteriaceae</taxon>
        <taxon>Acidobacterium</taxon>
    </lineage>
</organism>
<dbReference type="eggNOG" id="COG4409">
    <property type="taxonomic scope" value="Bacteria"/>
</dbReference>
<dbReference type="Gene3D" id="3.30.565.10">
    <property type="entry name" value="Histidine kinase-like ATPase, C-terminal domain"/>
    <property type="match status" value="1"/>
</dbReference>
<reference evidence="5 6" key="1">
    <citation type="journal article" date="2009" name="Appl. Environ. Microbiol.">
        <title>Three genomes from the phylum Acidobacteria provide insight into the lifestyles of these microorganisms in soils.</title>
        <authorList>
            <person name="Ward N.L."/>
            <person name="Challacombe J.F."/>
            <person name="Janssen P.H."/>
            <person name="Henrissat B."/>
            <person name="Coutinho P.M."/>
            <person name="Wu M."/>
            <person name="Xie G."/>
            <person name="Haft D.H."/>
            <person name="Sait M."/>
            <person name="Badger J."/>
            <person name="Barabote R.D."/>
            <person name="Bradley B."/>
            <person name="Brettin T.S."/>
            <person name="Brinkac L.M."/>
            <person name="Bruce D."/>
            <person name="Creasy T."/>
            <person name="Daugherty S.C."/>
            <person name="Davidsen T.M."/>
            <person name="DeBoy R.T."/>
            <person name="Detter J.C."/>
            <person name="Dodson R.J."/>
            <person name="Durkin A.S."/>
            <person name="Ganapathy A."/>
            <person name="Gwinn-Giglio M."/>
            <person name="Han C.S."/>
            <person name="Khouri H."/>
            <person name="Kiss H."/>
            <person name="Kothari S.P."/>
            <person name="Madupu R."/>
            <person name="Nelson K.E."/>
            <person name="Nelson W.C."/>
            <person name="Paulsen I."/>
            <person name="Penn K."/>
            <person name="Ren Q."/>
            <person name="Rosovitz M.J."/>
            <person name="Selengut J.D."/>
            <person name="Shrivastava S."/>
            <person name="Sullivan S.A."/>
            <person name="Tapia R."/>
            <person name="Thompson L.S."/>
            <person name="Watkins K.L."/>
            <person name="Yang Q."/>
            <person name="Yu C."/>
            <person name="Zafar N."/>
            <person name="Zhou L."/>
            <person name="Kuske C.R."/>
        </authorList>
    </citation>
    <scope>NUCLEOTIDE SEQUENCE [LARGE SCALE GENOMIC DNA]</scope>
    <source>
        <strain evidence="6">ATCC 51196 / DSM 11244 / BCRC 80197 / JCM 7670 / NBRC 15755 / NCIMB 13165 / 161</strain>
    </source>
</reference>
<dbReference type="PANTHER" id="PTHR24421">
    <property type="entry name" value="NITRATE/NITRITE SENSOR PROTEIN NARX-RELATED"/>
    <property type="match status" value="1"/>
</dbReference>
<dbReference type="CDD" id="cd16917">
    <property type="entry name" value="HATPase_UhpB-NarQ-NarX-like"/>
    <property type="match status" value="1"/>
</dbReference>
<keyword evidence="6" id="KW-1185">Reference proteome</keyword>
<dbReference type="AlphaFoldDB" id="C1F7H0"/>
<dbReference type="KEGG" id="aca:ACP_3537"/>
<dbReference type="PANTHER" id="PTHR24421:SF62">
    <property type="entry name" value="SENSORY TRANSDUCTION HISTIDINE KINASE"/>
    <property type="match status" value="1"/>
</dbReference>
<evidence type="ECO:0000313" key="6">
    <source>
        <dbReference type="Proteomes" id="UP000002207"/>
    </source>
</evidence>
<dbReference type="SMART" id="SM00387">
    <property type="entry name" value="HATPase_c"/>
    <property type="match status" value="1"/>
</dbReference>
<keyword evidence="3" id="KW-0902">Two-component regulatory system</keyword>
<dbReference type="Gene3D" id="1.20.5.1930">
    <property type="match status" value="1"/>
</dbReference>